<dbReference type="AlphaFoldDB" id="A0A9X5AVC2"/>
<dbReference type="Proteomes" id="UP000438991">
    <property type="component" value="Unassembled WGS sequence"/>
</dbReference>
<dbReference type="Pfam" id="PF06890">
    <property type="entry name" value="Phage_Mu_Gp45"/>
    <property type="match status" value="1"/>
</dbReference>
<name>A0A9X5AVC2_9BRAD</name>
<organism evidence="2 3">
    <name type="scientific">Rhodoplanes serenus</name>
    <dbReference type="NCBI Taxonomy" id="200615"/>
    <lineage>
        <taxon>Bacteria</taxon>
        <taxon>Pseudomonadati</taxon>
        <taxon>Pseudomonadota</taxon>
        <taxon>Alphaproteobacteria</taxon>
        <taxon>Hyphomicrobiales</taxon>
        <taxon>Nitrobacteraceae</taxon>
        <taxon>Rhodoplanes</taxon>
    </lineage>
</organism>
<accession>A0A9X5AVC2</accession>
<evidence type="ECO:0000259" key="1">
    <source>
        <dbReference type="Pfam" id="PF06890"/>
    </source>
</evidence>
<evidence type="ECO:0000313" key="3">
    <source>
        <dbReference type="Proteomes" id="UP000438991"/>
    </source>
</evidence>
<feature type="domain" description="Bacteriophage Mu Gp45 N-terminal" evidence="1">
    <location>
        <begin position="14"/>
        <end position="78"/>
    </location>
</feature>
<protein>
    <recommendedName>
        <fullName evidence="1">Bacteriophage Mu Gp45 N-terminal domain-containing protein</fullName>
    </recommendedName>
</protein>
<reference evidence="2 3" key="1">
    <citation type="submission" date="2019-11" db="EMBL/GenBank/DDBJ databases">
        <title>Whole-genome sequence of Rhodoplanes serenus DSM 18633, type strain.</title>
        <authorList>
            <person name="Kyndt J.A."/>
            <person name="Meyer T.E."/>
        </authorList>
    </citation>
    <scope>NUCLEOTIDE SEQUENCE [LARGE SCALE GENOMIC DNA]</scope>
    <source>
        <strain evidence="2 3">DSM 18633</strain>
    </source>
</reference>
<gene>
    <name evidence="2" type="ORF">GJ689_24490</name>
</gene>
<comment type="caution">
    <text evidence="2">The sequence shown here is derived from an EMBL/GenBank/DDBJ whole genome shotgun (WGS) entry which is preliminary data.</text>
</comment>
<sequence>MRDIVHMLRGLIARAVVRGSDDTKATQLVDVTVREGHDRTAVEVLQPFGLASRPPAGGLTIVLAVGGDQGDLVALPIGAPGARLGHLAEGEAALYGADGSRVHIKQDGSIEITAHKGVTVKTPHGEVTIAEDGIAVRRDDAALMVTDRIEGRVGASLVRVSVTSAKLVAGGHRMTVSAAGIVCSVMPRVAPDPDP</sequence>
<evidence type="ECO:0000313" key="2">
    <source>
        <dbReference type="EMBL" id="MTW19355.1"/>
    </source>
</evidence>
<proteinExistence type="predicted"/>
<dbReference type="InterPro" id="IPR053861">
    <property type="entry name" value="Phage_Mu_Gp45_N"/>
</dbReference>
<dbReference type="RefSeq" id="WP_155481606.1">
    <property type="nucleotide sequence ID" value="NZ_WNKV01000030.1"/>
</dbReference>
<dbReference type="EMBL" id="WNKV01000030">
    <property type="protein sequence ID" value="MTW19355.1"/>
    <property type="molecule type" value="Genomic_DNA"/>
</dbReference>